<keyword evidence="4" id="KW-0472">Membrane</keyword>
<keyword evidence="7" id="KW-1185">Reference proteome</keyword>
<evidence type="ECO:0000256" key="1">
    <source>
        <dbReference type="ARBA" id="ARBA00004196"/>
    </source>
</evidence>
<accession>A0A1M7AQM2</accession>
<sequence>MAQYLPIGNQQIIYKMDKVIPRKNRKFRYLTIAIGVFLALAVIIFFSFNTKRSLNVKAEELSVQKIEKAFFEDFVVFQAKVEPLNVMLVNVTEGGSVKEIFVENGAMVTQGQSLARLYNPNTELNYLTQETAIIEQINNLNTGKLNIRNQELNLNKDLVLIEHDYNDAKRLYDMNARLYEKEVISKNDWNTFKESLRFQEERKRTIQQSIQKEKQTNQIQISQINRSIQTMEKSLDILRNNKKNFLITAPETGRLTSFEPVLGKSFQAGESIGKIDSKKGYKLAADVDEFYLEKVREGLKGQVEFKGKTLEVLVTKVIPEVKSGHFTVELAFTSKEEIVLQDGLSFGVKLILSEKNKTLVVPKGSFNQETAGKWIFVVKGNKAERRNIKLGRENPSYYEILEGLKEGESVITSSYTDYKDVEELSISSQ</sequence>
<dbReference type="InterPro" id="IPR058627">
    <property type="entry name" value="MdtA-like_C"/>
</dbReference>
<evidence type="ECO:0000256" key="2">
    <source>
        <dbReference type="ARBA" id="ARBA00023054"/>
    </source>
</evidence>
<protein>
    <submittedName>
        <fullName evidence="6">HlyD family secretion protein</fullName>
    </submittedName>
</protein>
<dbReference type="GO" id="GO:0030313">
    <property type="term" value="C:cell envelope"/>
    <property type="evidence" value="ECO:0007669"/>
    <property type="project" value="UniProtKB-SubCell"/>
</dbReference>
<gene>
    <name evidence="6" type="ORF">SAMN05444366_0767</name>
</gene>
<evidence type="ECO:0000256" key="3">
    <source>
        <dbReference type="SAM" id="Coils"/>
    </source>
</evidence>
<evidence type="ECO:0000259" key="5">
    <source>
        <dbReference type="Pfam" id="PF25967"/>
    </source>
</evidence>
<evidence type="ECO:0000256" key="4">
    <source>
        <dbReference type="SAM" id="Phobius"/>
    </source>
</evidence>
<organism evidence="6 7">
    <name type="scientific">Flavobacterium saccharophilum</name>
    <dbReference type="NCBI Taxonomy" id="29534"/>
    <lineage>
        <taxon>Bacteria</taxon>
        <taxon>Pseudomonadati</taxon>
        <taxon>Bacteroidota</taxon>
        <taxon>Flavobacteriia</taxon>
        <taxon>Flavobacteriales</taxon>
        <taxon>Flavobacteriaceae</taxon>
        <taxon>Flavobacterium</taxon>
    </lineage>
</organism>
<dbReference type="Pfam" id="PF25967">
    <property type="entry name" value="RND-MFP_C"/>
    <property type="match status" value="1"/>
</dbReference>
<dbReference type="Gene3D" id="2.40.50.100">
    <property type="match status" value="1"/>
</dbReference>
<reference evidence="7" key="1">
    <citation type="submission" date="2016-11" db="EMBL/GenBank/DDBJ databases">
        <authorList>
            <person name="Varghese N."/>
            <person name="Submissions S."/>
        </authorList>
    </citation>
    <scope>NUCLEOTIDE SEQUENCE [LARGE SCALE GENOMIC DNA]</scope>
    <source>
        <strain evidence="7">DSM 1811</strain>
    </source>
</reference>
<evidence type="ECO:0000313" key="6">
    <source>
        <dbReference type="EMBL" id="SHL44998.1"/>
    </source>
</evidence>
<feature type="coiled-coil region" evidence="3">
    <location>
        <begin position="196"/>
        <end position="241"/>
    </location>
</feature>
<dbReference type="Gene3D" id="2.40.30.170">
    <property type="match status" value="1"/>
</dbReference>
<dbReference type="Gene3D" id="2.40.420.20">
    <property type="match status" value="1"/>
</dbReference>
<dbReference type="EMBL" id="FRBY01000001">
    <property type="protein sequence ID" value="SHL44998.1"/>
    <property type="molecule type" value="Genomic_DNA"/>
</dbReference>
<dbReference type="InterPro" id="IPR050465">
    <property type="entry name" value="UPF0194_transport"/>
</dbReference>
<dbReference type="Proteomes" id="UP000184121">
    <property type="component" value="Unassembled WGS sequence"/>
</dbReference>
<name>A0A1M7AQM2_9FLAO</name>
<keyword evidence="2 3" id="KW-0175">Coiled coil</keyword>
<dbReference type="Gene3D" id="1.10.287.470">
    <property type="entry name" value="Helix hairpin bin"/>
    <property type="match status" value="1"/>
</dbReference>
<dbReference type="AlphaFoldDB" id="A0A1M7AQM2"/>
<dbReference type="STRING" id="29534.SAMN05444366_0767"/>
<dbReference type="PANTHER" id="PTHR32347:SF23">
    <property type="entry name" value="BLL5650 PROTEIN"/>
    <property type="match status" value="1"/>
</dbReference>
<keyword evidence="4" id="KW-0812">Transmembrane</keyword>
<evidence type="ECO:0000313" key="7">
    <source>
        <dbReference type="Proteomes" id="UP000184121"/>
    </source>
</evidence>
<proteinExistence type="predicted"/>
<feature type="transmembrane region" description="Helical" evidence="4">
    <location>
        <begin position="27"/>
        <end position="48"/>
    </location>
</feature>
<comment type="subcellular location">
    <subcellularLocation>
        <location evidence="1">Cell envelope</location>
    </subcellularLocation>
</comment>
<keyword evidence="4" id="KW-1133">Transmembrane helix</keyword>
<dbReference type="PANTHER" id="PTHR32347">
    <property type="entry name" value="EFFLUX SYSTEM COMPONENT YKNX-RELATED"/>
    <property type="match status" value="1"/>
</dbReference>
<feature type="domain" description="Multidrug resistance protein MdtA-like C-terminal permuted SH3" evidence="5">
    <location>
        <begin position="359"/>
        <end position="413"/>
    </location>
</feature>